<proteinExistence type="predicted"/>
<organism evidence="1 2">
    <name type="scientific">Halorhabdus tiamatea SARL4B</name>
    <dbReference type="NCBI Taxonomy" id="1033806"/>
    <lineage>
        <taxon>Archaea</taxon>
        <taxon>Methanobacteriati</taxon>
        <taxon>Methanobacteriota</taxon>
        <taxon>Stenosarchaea group</taxon>
        <taxon>Halobacteria</taxon>
        <taxon>Halobacteriales</taxon>
        <taxon>Haloarculaceae</taxon>
        <taxon>Halorhabdus</taxon>
    </lineage>
</organism>
<dbReference type="KEGG" id="hti:HTIA_1015"/>
<sequence length="47" mass="5147">MMTSNDCPSCEVEAFRHVPLGETTAIDTIGRVEICVTDDGAYFHGTR</sequence>
<evidence type="ECO:0000313" key="2">
    <source>
        <dbReference type="Proteomes" id="UP000015381"/>
    </source>
</evidence>
<name>S6D036_9EURY</name>
<gene>
    <name evidence="1" type="ORF">HTIA_1015</name>
</gene>
<dbReference type="AlphaFoldDB" id="S6D036"/>
<dbReference type="Proteomes" id="UP000015381">
    <property type="component" value="Chromosome I"/>
</dbReference>
<dbReference type="HOGENOM" id="CLU_3163038_0_0_2"/>
<reference evidence="1 2" key="1">
    <citation type="journal article" date="2014" name="Environ. Microbiol.">
        <title>Halorhabdus tiamatea: proteogenomics and glycosidase activity measurements identify the first cultivated euryarchaeon from a deep-sea anoxic brine lake as potential polysaccharide degrader.</title>
        <authorList>
            <person name="Werner J."/>
            <person name="Ferrer M."/>
            <person name="Michel G."/>
            <person name="Mann A.J."/>
            <person name="Huang S."/>
            <person name="Juarez S."/>
            <person name="Ciordia S."/>
            <person name="Albar J.P."/>
            <person name="Alcaide M."/>
            <person name="La Cono V."/>
            <person name="Yakimov M.M."/>
            <person name="Antunes A."/>
            <person name="Taborda M."/>
            <person name="Da Costa M.S."/>
            <person name="Amann R.I."/>
            <person name="Gloeckner F.O."/>
            <person name="Golyshina O.V."/>
            <person name="Golyshin P.N."/>
            <person name="Teeling H."/>
        </authorList>
    </citation>
    <scope>NUCLEOTIDE SEQUENCE [LARGE SCALE GENOMIC DNA]</scope>
    <source>
        <strain evidence="2">SARL4B</strain>
    </source>
</reference>
<evidence type="ECO:0000313" key="1">
    <source>
        <dbReference type="EMBL" id="CCQ33153.1"/>
    </source>
</evidence>
<protein>
    <submittedName>
        <fullName evidence="1">Uncharacterized protein</fullName>
    </submittedName>
</protein>
<accession>S6D036</accession>
<dbReference type="EMBL" id="HF571520">
    <property type="protein sequence ID" value="CCQ33153.1"/>
    <property type="molecule type" value="Genomic_DNA"/>
</dbReference>
<keyword evidence="2" id="KW-1185">Reference proteome</keyword>